<sequence length="64" mass="7214">MAFPVKLNLLLTGNTVRQANMAEIRIQIGPLVLIGKSAFAEKYKYGICELTDSRVRRCSAIMWI</sequence>
<dbReference type="Proteomes" id="UP000233256">
    <property type="component" value="Unassembled WGS sequence"/>
</dbReference>
<proteinExistence type="predicted"/>
<evidence type="ECO:0000313" key="2">
    <source>
        <dbReference type="Proteomes" id="UP000233256"/>
    </source>
</evidence>
<reference evidence="1 2" key="1">
    <citation type="journal article" date="2017" name="ISME J.">
        <title>Potential for microbial H2 and metal transformations associated with novel bacteria and archaea in deep terrestrial subsurface sediments.</title>
        <authorList>
            <person name="Hernsdorf A.W."/>
            <person name="Amano Y."/>
            <person name="Miyakawa K."/>
            <person name="Ise K."/>
            <person name="Suzuki Y."/>
            <person name="Anantharaman K."/>
            <person name="Probst A."/>
            <person name="Burstein D."/>
            <person name="Thomas B.C."/>
            <person name="Banfield J.F."/>
        </authorList>
    </citation>
    <scope>NUCLEOTIDE SEQUENCE [LARGE SCALE GENOMIC DNA]</scope>
    <source>
        <strain evidence="1">HGW-Wallbacteria-1</strain>
    </source>
</reference>
<accession>A0A2N1PPB5</accession>
<dbReference type="EMBL" id="PGXC01000007">
    <property type="protein sequence ID" value="PKK90175.1"/>
    <property type="molecule type" value="Genomic_DNA"/>
</dbReference>
<comment type="caution">
    <text evidence="1">The sequence shown here is derived from an EMBL/GenBank/DDBJ whole genome shotgun (WGS) entry which is preliminary data.</text>
</comment>
<dbReference type="AlphaFoldDB" id="A0A2N1PPB5"/>
<organism evidence="1 2">
    <name type="scientific">Candidatus Wallbacteria bacterium HGW-Wallbacteria-1</name>
    <dbReference type="NCBI Taxonomy" id="2013854"/>
    <lineage>
        <taxon>Bacteria</taxon>
        <taxon>Candidatus Walliibacteriota</taxon>
    </lineage>
</organism>
<gene>
    <name evidence="1" type="ORF">CVV64_10625</name>
</gene>
<protein>
    <submittedName>
        <fullName evidence="1">Uncharacterized protein</fullName>
    </submittedName>
</protein>
<name>A0A2N1PPB5_9BACT</name>
<evidence type="ECO:0000313" key="1">
    <source>
        <dbReference type="EMBL" id="PKK90175.1"/>
    </source>
</evidence>